<organism evidence="2 3">
    <name type="scientific">Mycobacterium asiaticum</name>
    <dbReference type="NCBI Taxonomy" id="1790"/>
    <lineage>
        <taxon>Bacteria</taxon>
        <taxon>Bacillati</taxon>
        <taxon>Actinomycetota</taxon>
        <taxon>Actinomycetes</taxon>
        <taxon>Mycobacteriales</taxon>
        <taxon>Mycobacteriaceae</taxon>
        <taxon>Mycobacterium</taxon>
    </lineage>
</organism>
<dbReference type="Pfam" id="PF00934">
    <property type="entry name" value="PE"/>
    <property type="match status" value="1"/>
</dbReference>
<comment type="caution">
    <text evidence="2">The sequence shown here is derived from an EMBL/GenBank/DDBJ whole genome shotgun (WGS) entry which is preliminary data.</text>
</comment>
<proteinExistence type="predicted"/>
<reference evidence="2 3" key="1">
    <citation type="submission" date="2016-06" db="EMBL/GenBank/DDBJ databases">
        <authorList>
            <person name="Kjaerup R.B."/>
            <person name="Dalgaard T.S."/>
            <person name="Juul-Madsen H.R."/>
        </authorList>
    </citation>
    <scope>NUCLEOTIDE SEQUENCE [LARGE SCALE GENOMIC DNA]</scope>
    <source>
        <strain evidence="2 3">1081914.2</strain>
    </source>
</reference>
<dbReference type="SUPFAM" id="SSF140459">
    <property type="entry name" value="PE/PPE dimer-like"/>
    <property type="match status" value="1"/>
</dbReference>
<sequence length="598" mass="60021">MSFVVAETDLVSAAAGQLAGLRSSLSEAATAAAGPTTGIAAAASDEISAAIARLFGAFGQDFQAVNSQAAAFNAEFVRLLNGGAAAYVNAEIANAERTLFSGGFGFPTAAPTNPLLDLLGLGGTTGGGGSTTSTGGLTGLLGPLTGGTGGLLSPLAPALTPLLGGLGQLPGPLGPILGGVGTSLQDLLFPTALVAPSVIGAPNPYLTLLENTARNLNSLGANYRPFPILSQVAVNQSFYAQLAAHDLALFVQGFPANVPANIELALQDLAAFNLATQVETYVRGATAFADVLGTQFAAVGAGLQQTFPTFQHDLDLAGVAIQQGNYHQAVQYGAHGLIDLFITGFDTSGLDISIGGTLLAPSINIAGPIGVEGPAGALLPILTALGQQAQGTANLLPANSIPGMMARNLANGIGTLTNAGVSADFAFTFNLDPLSPNFGASLAGEAIFGLPLQLGFAILGPPFAGLDGLAEGATFFSTSLANGDLLGAASAIGNTPAYVLDGFLNGEVIIDQPLPVTVELLGLPVTLPTIAHLPLTGLLVPPHEISATVPLSELLLNLPLLPDLNVPLGGTKFGGIVPFLLNTLPQQVAQSMSYTNTL</sequence>
<name>A0A1A3CK59_MYCAS</name>
<protein>
    <recommendedName>
        <fullName evidence="1">PE domain-containing protein</fullName>
    </recommendedName>
</protein>
<dbReference type="eggNOG" id="COG0657">
    <property type="taxonomic scope" value="Bacteria"/>
</dbReference>
<accession>A0A1A3CK59</accession>
<dbReference type="STRING" id="1790.A5645_25985"/>
<dbReference type="OrthoDB" id="4740140at2"/>
<dbReference type="RefSeq" id="WP_065120252.1">
    <property type="nucleotide sequence ID" value="NZ_LZKQ01000092.1"/>
</dbReference>
<dbReference type="InterPro" id="IPR038332">
    <property type="entry name" value="PPE_sf"/>
</dbReference>
<evidence type="ECO:0000313" key="3">
    <source>
        <dbReference type="Proteomes" id="UP000093795"/>
    </source>
</evidence>
<gene>
    <name evidence="2" type="ORF">A9X01_16055</name>
</gene>
<dbReference type="InterPro" id="IPR000084">
    <property type="entry name" value="PE-PGRS_N"/>
</dbReference>
<feature type="domain" description="PE" evidence="1">
    <location>
        <begin position="4"/>
        <end position="94"/>
    </location>
</feature>
<evidence type="ECO:0000313" key="2">
    <source>
        <dbReference type="EMBL" id="OBI87098.1"/>
    </source>
</evidence>
<dbReference type="Gene3D" id="1.10.287.850">
    <property type="entry name" value="HP0062-like domain"/>
    <property type="match status" value="1"/>
</dbReference>
<evidence type="ECO:0000259" key="1">
    <source>
        <dbReference type="Pfam" id="PF00934"/>
    </source>
</evidence>
<dbReference type="EMBL" id="LZKQ01000092">
    <property type="protein sequence ID" value="OBI87098.1"/>
    <property type="molecule type" value="Genomic_DNA"/>
</dbReference>
<dbReference type="AlphaFoldDB" id="A0A1A3CK59"/>
<dbReference type="Proteomes" id="UP000093795">
    <property type="component" value="Unassembled WGS sequence"/>
</dbReference>